<evidence type="ECO:0000313" key="1">
    <source>
        <dbReference type="EMBL" id="AGC61658.1"/>
    </source>
</evidence>
<dbReference type="AlphaFoldDB" id="L7V598"/>
<gene>
    <name evidence="1" type="ordered locus">MULP_01733</name>
</gene>
<keyword evidence="2" id="KW-1185">Reference proteome</keyword>
<dbReference type="Proteomes" id="UP000011157">
    <property type="component" value="Chromosome"/>
</dbReference>
<organism evidence="1 2">
    <name type="scientific">Mycobacterium liflandii (strain 128FXT)</name>
    <dbReference type="NCBI Taxonomy" id="459424"/>
    <lineage>
        <taxon>Bacteria</taxon>
        <taxon>Bacillati</taxon>
        <taxon>Actinomycetota</taxon>
        <taxon>Actinomycetes</taxon>
        <taxon>Mycobacteriales</taxon>
        <taxon>Mycobacteriaceae</taxon>
        <taxon>Mycobacterium</taxon>
        <taxon>Mycobacterium ulcerans group</taxon>
    </lineage>
</organism>
<dbReference type="PATRIC" id="fig|459424.11.peg.1779"/>
<dbReference type="HOGENOM" id="CLU_1319760_0_0_11"/>
<proteinExistence type="predicted"/>
<dbReference type="KEGG" id="mli:MULP_01733"/>
<name>L7V598_MYCL1</name>
<accession>L7V598</accession>
<evidence type="ECO:0000313" key="2">
    <source>
        <dbReference type="Proteomes" id="UP000011157"/>
    </source>
</evidence>
<reference evidence="1 2" key="1">
    <citation type="journal article" date="2013" name="J. Bacteriol.">
        <title>Complete Genome Sequence of the Frog Pathogen Mycobacterium ulcerans Ecovar Liflandii.</title>
        <authorList>
            <person name="Tobias N.J."/>
            <person name="Doig K.D."/>
            <person name="Medema M.H."/>
            <person name="Chen H."/>
            <person name="Haring V."/>
            <person name="Moore R."/>
            <person name="Seemann T."/>
            <person name="Stinear T.P."/>
        </authorList>
    </citation>
    <scope>NUCLEOTIDE SEQUENCE [LARGE SCALE GENOMIC DNA]</scope>
    <source>
        <strain evidence="1 2">128FXT</strain>
    </source>
</reference>
<sequence>MSPSLWSSLCATRSRDVRMGRLCGTRHRPSANRTRWTEAFLASSRSTKVLGQRITRRHGREPEDRAGCATRLEMLKVPNTNHVVVVGRDHEIGSVIWCSCGPHDRRSAGGEAWLRTNPGTVGADRPILHRQSAQAANSRPLRAAGRDVRRLVHLGERLVIGSAGLAFRVGAGDRKVLEGSASEVLPPPTRARVVRPTIVLPRLVSAPV</sequence>
<protein>
    <submittedName>
        <fullName evidence="1">Uncharacterized protein</fullName>
    </submittedName>
</protein>
<dbReference type="EMBL" id="CP003899">
    <property type="protein sequence ID" value="AGC61658.1"/>
    <property type="molecule type" value="Genomic_DNA"/>
</dbReference>